<feature type="region of interest" description="Disordered" evidence="1">
    <location>
        <begin position="53"/>
        <end position="89"/>
    </location>
</feature>
<accession>A0AA36A329</accession>
<reference evidence="2" key="1">
    <citation type="submission" date="2023-04" db="EMBL/GenBank/DDBJ databases">
        <authorList>
            <person name="Vijverberg K."/>
            <person name="Xiong W."/>
            <person name="Schranz E."/>
        </authorList>
    </citation>
    <scope>NUCLEOTIDE SEQUENCE</scope>
</reference>
<dbReference type="EMBL" id="OX465085">
    <property type="protein sequence ID" value="CAI9303078.1"/>
    <property type="molecule type" value="Genomic_DNA"/>
</dbReference>
<name>A0AA36A329_LACSI</name>
<dbReference type="Proteomes" id="UP001177003">
    <property type="component" value="Chromosome 9"/>
</dbReference>
<evidence type="ECO:0000313" key="2">
    <source>
        <dbReference type="EMBL" id="CAI9303078.1"/>
    </source>
</evidence>
<evidence type="ECO:0000256" key="1">
    <source>
        <dbReference type="SAM" id="MobiDB-lite"/>
    </source>
</evidence>
<sequence>MKLFRTWVLCSKLRRQTWRRFALACNRIMPCFKHPSLCKLQSFRMIWRWKGVSPQNSDEKQGGEGGYGNGEPPKIPAKPIVKKEPKGTEKLIEDEPIIDDDKDVEPDEVELKEWKARDTELNETQRIIKEAEEKERA</sequence>
<proteinExistence type="predicted"/>
<dbReference type="AlphaFoldDB" id="A0AA36A329"/>
<protein>
    <submittedName>
        <fullName evidence="2">Uncharacterized protein</fullName>
    </submittedName>
</protein>
<gene>
    <name evidence="2" type="ORF">LSALG_LOCUS41538</name>
</gene>
<evidence type="ECO:0000313" key="3">
    <source>
        <dbReference type="Proteomes" id="UP001177003"/>
    </source>
</evidence>
<keyword evidence="3" id="KW-1185">Reference proteome</keyword>
<organism evidence="2 3">
    <name type="scientific">Lactuca saligna</name>
    <name type="common">Willowleaf lettuce</name>
    <dbReference type="NCBI Taxonomy" id="75948"/>
    <lineage>
        <taxon>Eukaryota</taxon>
        <taxon>Viridiplantae</taxon>
        <taxon>Streptophyta</taxon>
        <taxon>Embryophyta</taxon>
        <taxon>Tracheophyta</taxon>
        <taxon>Spermatophyta</taxon>
        <taxon>Magnoliopsida</taxon>
        <taxon>eudicotyledons</taxon>
        <taxon>Gunneridae</taxon>
        <taxon>Pentapetalae</taxon>
        <taxon>asterids</taxon>
        <taxon>campanulids</taxon>
        <taxon>Asterales</taxon>
        <taxon>Asteraceae</taxon>
        <taxon>Cichorioideae</taxon>
        <taxon>Cichorieae</taxon>
        <taxon>Lactucinae</taxon>
        <taxon>Lactuca</taxon>
    </lineage>
</organism>